<sequence>MCTHPKLEPQKGVVRFQIPRVNVQRDVENTCPFRSLTKSQYNHLGVSIQFGLDPSSFLRLKLSEYLGELLRNLFDLAIPDLVHILMVLDDPFTPEPI</sequence>
<reference evidence="1 2" key="1">
    <citation type="submission" date="2024-11" db="EMBL/GenBank/DDBJ databases">
        <title>A near-complete genome assembly of Cinchona calisaya.</title>
        <authorList>
            <person name="Lian D.C."/>
            <person name="Zhao X.W."/>
            <person name="Wei L."/>
        </authorList>
    </citation>
    <scope>NUCLEOTIDE SEQUENCE [LARGE SCALE GENOMIC DNA]</scope>
    <source>
        <tissue evidence="1">Nenye</tissue>
    </source>
</reference>
<dbReference type="Proteomes" id="UP001630127">
    <property type="component" value="Unassembled WGS sequence"/>
</dbReference>
<dbReference type="EMBL" id="JBJUIK010000007">
    <property type="protein sequence ID" value="KAL3522765.1"/>
    <property type="molecule type" value="Genomic_DNA"/>
</dbReference>
<comment type="caution">
    <text evidence="1">The sequence shown here is derived from an EMBL/GenBank/DDBJ whole genome shotgun (WGS) entry which is preliminary data.</text>
</comment>
<accession>A0ABD2ZX19</accession>
<proteinExistence type="predicted"/>
<dbReference type="AlphaFoldDB" id="A0ABD2ZX19"/>
<evidence type="ECO:0000313" key="1">
    <source>
        <dbReference type="EMBL" id="KAL3522765.1"/>
    </source>
</evidence>
<name>A0ABD2ZX19_9GENT</name>
<keyword evidence="2" id="KW-1185">Reference proteome</keyword>
<evidence type="ECO:0000313" key="2">
    <source>
        <dbReference type="Proteomes" id="UP001630127"/>
    </source>
</evidence>
<gene>
    <name evidence="1" type="ORF">ACH5RR_015599</name>
</gene>
<organism evidence="1 2">
    <name type="scientific">Cinchona calisaya</name>
    <dbReference type="NCBI Taxonomy" id="153742"/>
    <lineage>
        <taxon>Eukaryota</taxon>
        <taxon>Viridiplantae</taxon>
        <taxon>Streptophyta</taxon>
        <taxon>Embryophyta</taxon>
        <taxon>Tracheophyta</taxon>
        <taxon>Spermatophyta</taxon>
        <taxon>Magnoliopsida</taxon>
        <taxon>eudicotyledons</taxon>
        <taxon>Gunneridae</taxon>
        <taxon>Pentapetalae</taxon>
        <taxon>asterids</taxon>
        <taxon>lamiids</taxon>
        <taxon>Gentianales</taxon>
        <taxon>Rubiaceae</taxon>
        <taxon>Cinchonoideae</taxon>
        <taxon>Cinchoneae</taxon>
        <taxon>Cinchona</taxon>
    </lineage>
</organism>
<protein>
    <submittedName>
        <fullName evidence="1">Uncharacterized protein</fullName>
    </submittedName>
</protein>